<evidence type="ECO:0000313" key="3">
    <source>
        <dbReference type="Proteomes" id="UP000177996"/>
    </source>
</evidence>
<organism evidence="2 3">
    <name type="scientific">Candidatus Lloydbacteria bacterium RIFCSPHIGHO2_02_FULL_50_13</name>
    <dbReference type="NCBI Taxonomy" id="1798661"/>
    <lineage>
        <taxon>Bacteria</taxon>
        <taxon>Candidatus Lloydiibacteriota</taxon>
    </lineage>
</organism>
<feature type="transmembrane region" description="Helical" evidence="1">
    <location>
        <begin position="6"/>
        <end position="24"/>
    </location>
</feature>
<dbReference type="SUPFAM" id="SSF52833">
    <property type="entry name" value="Thioredoxin-like"/>
    <property type="match status" value="1"/>
</dbReference>
<accession>A0A1G2D952</accession>
<evidence type="ECO:0000313" key="2">
    <source>
        <dbReference type="EMBL" id="OGZ09470.1"/>
    </source>
</evidence>
<gene>
    <name evidence="2" type="ORF">A3D65_02410</name>
</gene>
<evidence type="ECO:0008006" key="4">
    <source>
        <dbReference type="Google" id="ProtNLM"/>
    </source>
</evidence>
<proteinExistence type="predicted"/>
<keyword evidence="1" id="KW-0812">Transmembrane</keyword>
<dbReference type="InterPro" id="IPR036249">
    <property type="entry name" value="Thioredoxin-like_sf"/>
</dbReference>
<dbReference type="PANTHER" id="PTHR34573:SF1">
    <property type="entry name" value="VITAMIN K EPOXIDE REDUCTASE DOMAIN-CONTAINING PROTEIN"/>
    <property type="match status" value="1"/>
</dbReference>
<comment type="caution">
    <text evidence="2">The sequence shown here is derived from an EMBL/GenBank/DDBJ whole genome shotgun (WGS) entry which is preliminary data.</text>
</comment>
<keyword evidence="1" id="KW-0472">Membrane</keyword>
<evidence type="ECO:0000256" key="1">
    <source>
        <dbReference type="SAM" id="Phobius"/>
    </source>
</evidence>
<sequence length="138" mass="14615">MSDKNIIVSVAVLLLAVGVVLYAISGGSPVTKSTVTVAPDSSPVAVFAQCLKDRGVIFYGAFWCPHCVNQKKLFGDAVALLPYVECSTPDGNGQLEICKTKKVDGYPTWEFADGSRLSGERTFAELGEKSGCPVPPSE</sequence>
<dbReference type="Proteomes" id="UP000177996">
    <property type="component" value="Unassembled WGS sequence"/>
</dbReference>
<name>A0A1G2D952_9BACT</name>
<reference evidence="2 3" key="1">
    <citation type="journal article" date="2016" name="Nat. Commun.">
        <title>Thousands of microbial genomes shed light on interconnected biogeochemical processes in an aquifer system.</title>
        <authorList>
            <person name="Anantharaman K."/>
            <person name="Brown C.T."/>
            <person name="Hug L.A."/>
            <person name="Sharon I."/>
            <person name="Castelle C.J."/>
            <person name="Probst A.J."/>
            <person name="Thomas B.C."/>
            <person name="Singh A."/>
            <person name="Wilkins M.J."/>
            <person name="Karaoz U."/>
            <person name="Brodie E.L."/>
            <person name="Williams K.H."/>
            <person name="Hubbard S.S."/>
            <person name="Banfield J.F."/>
        </authorList>
    </citation>
    <scope>NUCLEOTIDE SEQUENCE [LARGE SCALE GENOMIC DNA]</scope>
</reference>
<dbReference type="Gene3D" id="3.40.30.10">
    <property type="entry name" value="Glutaredoxin"/>
    <property type="match status" value="1"/>
</dbReference>
<dbReference type="AlphaFoldDB" id="A0A1G2D952"/>
<dbReference type="CDD" id="cd01659">
    <property type="entry name" value="TRX_superfamily"/>
    <property type="match status" value="1"/>
</dbReference>
<keyword evidence="1" id="KW-1133">Transmembrane helix</keyword>
<dbReference type="EMBL" id="MHLL01000020">
    <property type="protein sequence ID" value="OGZ09470.1"/>
    <property type="molecule type" value="Genomic_DNA"/>
</dbReference>
<dbReference type="PANTHER" id="PTHR34573">
    <property type="entry name" value="VKC DOMAIN-CONTAINING PROTEIN"/>
    <property type="match status" value="1"/>
</dbReference>
<dbReference type="STRING" id="1798661.A3D65_02410"/>
<protein>
    <recommendedName>
        <fullName evidence="4">Thioredoxin domain-containing protein</fullName>
    </recommendedName>
</protein>